<dbReference type="AlphaFoldDB" id="A0A378KLA4"/>
<dbReference type="RefSeq" id="WP_115176505.1">
    <property type="nucleotide sequence ID" value="NZ_UGNY01000002.1"/>
</dbReference>
<name>A0A378KLA4_9GAMM</name>
<evidence type="ECO:0000313" key="1">
    <source>
        <dbReference type="EMBL" id="STX88282.1"/>
    </source>
</evidence>
<reference evidence="1 2" key="1">
    <citation type="submission" date="2018-06" db="EMBL/GenBank/DDBJ databases">
        <authorList>
            <consortium name="Pathogen Informatics"/>
            <person name="Doyle S."/>
        </authorList>
    </citation>
    <scope>NUCLEOTIDE SEQUENCE [LARGE SCALE GENOMIC DNA]</scope>
    <source>
        <strain evidence="1 2">NCTC11978</strain>
    </source>
</reference>
<dbReference type="Proteomes" id="UP000254033">
    <property type="component" value="Unassembled WGS sequence"/>
</dbReference>
<dbReference type="EMBL" id="UGNY01000002">
    <property type="protein sequence ID" value="STX88282.1"/>
    <property type="molecule type" value="Genomic_DNA"/>
</dbReference>
<proteinExistence type="predicted"/>
<protein>
    <submittedName>
        <fullName evidence="1">Uncharacterized protein</fullName>
    </submittedName>
</protein>
<sequence>MKAINFIGQMMIDNAILTRATNKIEIFALLQATKFNLKQKAPLQKRKPVQESIFWIDLSCRPQKAG</sequence>
<accession>A0A378KLA4</accession>
<organism evidence="1 2">
    <name type="scientific">Legionella feeleii</name>
    <dbReference type="NCBI Taxonomy" id="453"/>
    <lineage>
        <taxon>Bacteria</taxon>
        <taxon>Pseudomonadati</taxon>
        <taxon>Pseudomonadota</taxon>
        <taxon>Gammaproteobacteria</taxon>
        <taxon>Legionellales</taxon>
        <taxon>Legionellaceae</taxon>
        <taxon>Legionella</taxon>
    </lineage>
</organism>
<gene>
    <name evidence="1" type="ORF">NCTC11978_03299</name>
</gene>
<evidence type="ECO:0000313" key="2">
    <source>
        <dbReference type="Proteomes" id="UP000254033"/>
    </source>
</evidence>